<accession>A0A516SHS1</accession>
<feature type="region of interest" description="Disordered" evidence="1">
    <location>
        <begin position="48"/>
        <end position="87"/>
    </location>
</feature>
<evidence type="ECO:0000256" key="1">
    <source>
        <dbReference type="SAM" id="MobiDB-lite"/>
    </source>
</evidence>
<reference evidence="4" key="1">
    <citation type="submission" date="2019-07" db="EMBL/GenBank/DDBJ databases">
        <title>Chitinimonas sp. nov., isolated from Ny-Alesund, arctica soil.</title>
        <authorList>
            <person name="Xu Q."/>
            <person name="Peng F."/>
        </authorList>
    </citation>
    <scope>NUCLEOTIDE SEQUENCE [LARGE SCALE GENOMIC DNA]</scope>
    <source>
        <strain evidence="4">R3-44</strain>
    </source>
</reference>
<evidence type="ECO:0000313" key="4">
    <source>
        <dbReference type="Proteomes" id="UP000317550"/>
    </source>
</evidence>
<protein>
    <submittedName>
        <fullName evidence="3">Uncharacterized protein</fullName>
    </submittedName>
</protein>
<keyword evidence="4" id="KW-1185">Reference proteome</keyword>
<dbReference type="EMBL" id="CP041730">
    <property type="protein sequence ID" value="QDQ27696.1"/>
    <property type="molecule type" value="Genomic_DNA"/>
</dbReference>
<gene>
    <name evidence="3" type="ORF">FNU76_15805</name>
</gene>
<dbReference type="AlphaFoldDB" id="A0A516SHS1"/>
<dbReference type="RefSeq" id="WP_144279084.1">
    <property type="nucleotide sequence ID" value="NZ_CP041730.1"/>
</dbReference>
<dbReference type="KEGG" id="cari:FNU76_15805"/>
<feature type="chain" id="PRO_5028072069" evidence="2">
    <location>
        <begin position="39"/>
        <end position="195"/>
    </location>
</feature>
<proteinExistence type="predicted"/>
<dbReference type="Proteomes" id="UP000317550">
    <property type="component" value="Chromosome"/>
</dbReference>
<evidence type="ECO:0000256" key="2">
    <source>
        <dbReference type="SAM" id="SignalP"/>
    </source>
</evidence>
<organism evidence="3 4">
    <name type="scientific">Chitinimonas arctica</name>
    <dbReference type="NCBI Taxonomy" id="2594795"/>
    <lineage>
        <taxon>Bacteria</taxon>
        <taxon>Pseudomonadati</taxon>
        <taxon>Pseudomonadota</taxon>
        <taxon>Betaproteobacteria</taxon>
        <taxon>Neisseriales</taxon>
        <taxon>Chitinibacteraceae</taxon>
        <taxon>Chitinimonas</taxon>
    </lineage>
</organism>
<name>A0A516SHS1_9NEIS</name>
<sequence>MNQDKIIEDGNMIAASNKLFIRSLMAACVFMASAQALADGDDVIRIEAPRPSNPCGDRPNCGGGMPRERHPSPAQPAPRDGASGPSVAQLAETMRQVDVRCQAGMPDTTSQAEPNIRLAAAQGAFDAKGMRIGFLWDSVKRRLGGAGGRVTVTFADNGSETYNVINITGSIALAAQPGSLVQGSGVAEAANCNRG</sequence>
<keyword evidence="2" id="KW-0732">Signal</keyword>
<evidence type="ECO:0000313" key="3">
    <source>
        <dbReference type="EMBL" id="QDQ27696.1"/>
    </source>
</evidence>
<feature type="signal peptide" evidence="2">
    <location>
        <begin position="1"/>
        <end position="38"/>
    </location>
</feature>